<accession>A0AA89Q617</accession>
<keyword evidence="2" id="KW-1185">Reference proteome</keyword>
<evidence type="ECO:0000313" key="2">
    <source>
        <dbReference type="Proteomes" id="UP000579531"/>
    </source>
</evidence>
<dbReference type="EMBL" id="JACHLX010000001">
    <property type="protein sequence ID" value="MBB5814458.1"/>
    <property type="molecule type" value="Genomic_DNA"/>
</dbReference>
<comment type="caution">
    <text evidence="1">The sequence shown here is derived from an EMBL/GenBank/DDBJ whole genome shotgun (WGS) entry which is preliminary data.</text>
</comment>
<name>A0AA89Q617_STRCU</name>
<evidence type="ECO:0000313" key="1">
    <source>
        <dbReference type="EMBL" id="MBB5814458.1"/>
    </source>
</evidence>
<reference evidence="1 2" key="1">
    <citation type="submission" date="2020-08" db="EMBL/GenBank/DDBJ databases">
        <title>Sequencing the genomes of 1000 actinobacteria strains.</title>
        <authorList>
            <person name="Klenk H.-P."/>
        </authorList>
    </citation>
    <scope>NUCLEOTIDE SEQUENCE [LARGE SCALE GENOMIC DNA]</scope>
    <source>
        <strain evidence="1 2">DSM 40129</strain>
    </source>
</reference>
<dbReference type="AlphaFoldDB" id="A0AA89Q617"/>
<protein>
    <submittedName>
        <fullName evidence="1">Uncharacterized protein</fullName>
    </submittedName>
</protein>
<dbReference type="Proteomes" id="UP000579531">
    <property type="component" value="Unassembled WGS sequence"/>
</dbReference>
<gene>
    <name evidence="1" type="ORF">HNR72_005486</name>
</gene>
<organism evidence="1 2">
    <name type="scientific">Streptomyces collinus</name>
    <dbReference type="NCBI Taxonomy" id="42684"/>
    <lineage>
        <taxon>Bacteria</taxon>
        <taxon>Bacillati</taxon>
        <taxon>Actinomycetota</taxon>
        <taxon>Actinomycetes</taxon>
        <taxon>Kitasatosporales</taxon>
        <taxon>Streptomycetaceae</taxon>
        <taxon>Streptomyces</taxon>
    </lineage>
</organism>
<sequence>MDDVDVVPAGEVPLECLVDLPVGVLYAAEGFVGEDHAEAEGVVGGVAFPDGDLPCGVEAFEEGGGVEAAGAAADDCYA</sequence>
<proteinExistence type="predicted"/>